<dbReference type="eggNOG" id="COG0436">
    <property type="taxonomic scope" value="Bacteria"/>
</dbReference>
<keyword evidence="3" id="KW-0808">Transferase</keyword>
<dbReference type="STRING" id="997296.PB1_02205"/>
<comment type="caution">
    <text evidence="5">The sequence shown here is derived from an EMBL/GenBank/DDBJ whole genome shotgun (WGS) entry which is preliminary data.</text>
</comment>
<dbReference type="AlphaFoldDB" id="I3E5E3"/>
<dbReference type="PANTHER" id="PTHR42832:SF3">
    <property type="entry name" value="L-GLUTAMINE--4-(METHYLSULFANYL)-2-OXOBUTANOATE AMINOTRANSFERASE"/>
    <property type="match status" value="1"/>
</dbReference>
<dbReference type="Gene3D" id="3.40.640.10">
    <property type="entry name" value="Type I PLP-dependent aspartate aminotransferase-like (Major domain)"/>
    <property type="match status" value="1"/>
</dbReference>
<feature type="domain" description="Aminotransferase class I/classII large" evidence="4">
    <location>
        <begin position="34"/>
        <end position="384"/>
    </location>
</feature>
<dbReference type="OrthoDB" id="9802328at2"/>
<dbReference type="PANTHER" id="PTHR42832">
    <property type="entry name" value="AMINO ACID AMINOTRANSFERASE"/>
    <property type="match status" value="1"/>
</dbReference>
<dbReference type="CDD" id="cd00609">
    <property type="entry name" value="AAT_like"/>
    <property type="match status" value="1"/>
</dbReference>
<keyword evidence="2" id="KW-0032">Aminotransferase</keyword>
<gene>
    <name evidence="5" type="ORF">PB1_02205</name>
</gene>
<accession>I3E5E3</accession>
<dbReference type="InterPro" id="IPR015422">
    <property type="entry name" value="PyrdxlP-dep_Trfase_small"/>
</dbReference>
<dbReference type="PATRIC" id="fig|997296.3.peg.493"/>
<evidence type="ECO:0000256" key="1">
    <source>
        <dbReference type="ARBA" id="ARBA00001933"/>
    </source>
</evidence>
<dbReference type="RefSeq" id="WP_003350452.1">
    <property type="nucleotide sequence ID" value="NZ_AFEU01000001.1"/>
</dbReference>
<protein>
    <submittedName>
        <fullName evidence="5">Transaminase</fullName>
    </submittedName>
</protein>
<keyword evidence="6" id="KW-1185">Reference proteome</keyword>
<dbReference type="EMBL" id="AFEU01000001">
    <property type="protein sequence ID" value="EIJ81714.1"/>
    <property type="molecule type" value="Genomic_DNA"/>
</dbReference>
<dbReference type="SUPFAM" id="SSF53383">
    <property type="entry name" value="PLP-dependent transferases"/>
    <property type="match status" value="1"/>
</dbReference>
<dbReference type="InterPro" id="IPR050881">
    <property type="entry name" value="LL-DAP_aminotransferase"/>
</dbReference>
<dbReference type="GO" id="GO:0008483">
    <property type="term" value="F:transaminase activity"/>
    <property type="evidence" value="ECO:0007669"/>
    <property type="project" value="UniProtKB-KW"/>
</dbReference>
<dbReference type="Pfam" id="PF00155">
    <property type="entry name" value="Aminotran_1_2"/>
    <property type="match status" value="1"/>
</dbReference>
<comment type="cofactor">
    <cofactor evidence="1">
        <name>pyridoxal 5'-phosphate</name>
        <dbReference type="ChEBI" id="CHEBI:597326"/>
    </cofactor>
</comment>
<evidence type="ECO:0000313" key="5">
    <source>
        <dbReference type="EMBL" id="EIJ81714.1"/>
    </source>
</evidence>
<evidence type="ECO:0000259" key="4">
    <source>
        <dbReference type="Pfam" id="PF00155"/>
    </source>
</evidence>
<dbReference type="Gene3D" id="3.90.1150.10">
    <property type="entry name" value="Aspartate Aminotransferase, domain 1"/>
    <property type="match status" value="1"/>
</dbReference>
<sequence length="394" mass="43834">MKHFSQSDLLNNLPKQFFASLVKKTNQYIEKGYDIINLGQGNPDQPTPEHIVKKLQQAAANPVNHKYSPFQGFRYLKKAAALFYKREYGVELDPDKEVAILFGGKAGLVEIPQCLLNPGDAALVPDPGYPDYWSGIVLARAEMINMPLLEENDFLPNFADLPEEDAKKAKLMFLNYPNNPTGATATKEFFEQTVKFAEENDICVVHDFAYGAIGFDGQKPLSFLQFEGAKDVGIEIYTLSKTYNMAGWRVGFAVGNESVISAINLLQDHMYVSLFGAIQEAASAALTESQECVVKLNSMYESRRNTLINGLRSIGWNVTAPKGSFFAWLKVPGNFTSEQFSDYLLEKAHIVVAPGIGFGKHGEGYVRAGLLTSEDRLLEAVERIKALKIFKMMD</sequence>
<name>I3E5E3_BACMT</name>
<organism evidence="5 6">
    <name type="scientific">Bacillus methanolicus PB1</name>
    <dbReference type="NCBI Taxonomy" id="997296"/>
    <lineage>
        <taxon>Bacteria</taxon>
        <taxon>Bacillati</taxon>
        <taxon>Bacillota</taxon>
        <taxon>Bacilli</taxon>
        <taxon>Bacillales</taxon>
        <taxon>Bacillaceae</taxon>
        <taxon>Bacillus</taxon>
    </lineage>
</organism>
<dbReference type="InterPro" id="IPR004839">
    <property type="entry name" value="Aminotransferase_I/II_large"/>
</dbReference>
<evidence type="ECO:0000313" key="6">
    <source>
        <dbReference type="Proteomes" id="UP000010523"/>
    </source>
</evidence>
<evidence type="ECO:0000256" key="2">
    <source>
        <dbReference type="ARBA" id="ARBA00022576"/>
    </source>
</evidence>
<proteinExistence type="predicted"/>
<dbReference type="NCBIfam" id="NF005977">
    <property type="entry name" value="PRK08068.1"/>
    <property type="match status" value="1"/>
</dbReference>
<dbReference type="InterPro" id="IPR015424">
    <property type="entry name" value="PyrdxlP-dep_Trfase"/>
</dbReference>
<evidence type="ECO:0000256" key="3">
    <source>
        <dbReference type="ARBA" id="ARBA00022679"/>
    </source>
</evidence>
<reference evidence="5 6" key="1">
    <citation type="journal article" date="2012" name="Appl. Environ. Microbiol.">
        <title>Genome Sequence of Thermotolerant Bacillus methanolicus: Features and Regulation Related to Methylotrophy and Production of L-Lysine and L-Glutamate from Methanol.</title>
        <authorList>
            <person name="Heggeset T.M."/>
            <person name="Krog A."/>
            <person name="Balzer S."/>
            <person name="Wentzel A."/>
            <person name="Ellingsen T.E."/>
            <person name="Brautaset T."/>
        </authorList>
    </citation>
    <scope>NUCLEOTIDE SEQUENCE [LARGE SCALE GENOMIC DNA]</scope>
    <source>
        <strain evidence="5 6">PB1</strain>
    </source>
</reference>
<dbReference type="InterPro" id="IPR015421">
    <property type="entry name" value="PyrdxlP-dep_Trfase_major"/>
</dbReference>
<dbReference type="Proteomes" id="UP000010523">
    <property type="component" value="Unassembled WGS sequence"/>
</dbReference>
<dbReference type="GO" id="GO:0030170">
    <property type="term" value="F:pyridoxal phosphate binding"/>
    <property type="evidence" value="ECO:0007669"/>
    <property type="project" value="InterPro"/>
</dbReference>